<dbReference type="EMBL" id="CAOF01000101">
    <property type="protein sequence ID" value="CCO46782.1"/>
    <property type="molecule type" value="Genomic_DNA"/>
</dbReference>
<evidence type="ECO:0000313" key="2">
    <source>
        <dbReference type="Proteomes" id="UP000018211"/>
    </source>
</evidence>
<organism evidence="1 2">
    <name type="scientific">Vibrio nigripulchritudo SOn1</name>
    <dbReference type="NCBI Taxonomy" id="1238450"/>
    <lineage>
        <taxon>Bacteria</taxon>
        <taxon>Pseudomonadati</taxon>
        <taxon>Pseudomonadota</taxon>
        <taxon>Gammaproteobacteria</taxon>
        <taxon>Vibrionales</taxon>
        <taxon>Vibrionaceae</taxon>
        <taxon>Vibrio</taxon>
    </lineage>
</organism>
<name>A0AAV2VQ00_9VIBR</name>
<gene>
    <name evidence="1" type="ORF">VIBNISOn1_190001</name>
</gene>
<dbReference type="Proteomes" id="UP000018211">
    <property type="component" value="Unassembled WGS sequence"/>
</dbReference>
<sequence>MAFIPGQVLSSIEHNEFTIKYLIYTDLAKASRRILALENLKFLGGR</sequence>
<dbReference type="AlphaFoldDB" id="A0AAV2VQ00"/>
<accession>A0AAV2VQ00</accession>
<evidence type="ECO:0000313" key="1">
    <source>
        <dbReference type="EMBL" id="CCO46782.1"/>
    </source>
</evidence>
<comment type="caution">
    <text evidence="1">The sequence shown here is derived from an EMBL/GenBank/DDBJ whole genome shotgun (WGS) entry which is preliminary data.</text>
</comment>
<protein>
    <submittedName>
        <fullName evidence="1">Uncharacterized protein</fullName>
    </submittedName>
</protein>
<proteinExistence type="predicted"/>
<reference evidence="1 2" key="1">
    <citation type="journal article" date="2013" name="ISME J.">
        <title>Comparative genomics of pathogenic lineages of Vibrio nigripulchritudo identifies virulence-associated traits.</title>
        <authorList>
            <person name="Goudenege D."/>
            <person name="Labreuche Y."/>
            <person name="Krin E."/>
            <person name="Ansquer D."/>
            <person name="Mangenot S."/>
            <person name="Calteau A."/>
            <person name="Medigue C."/>
            <person name="Mazel D."/>
            <person name="Polz M.F."/>
            <person name="Le Roux F."/>
        </authorList>
    </citation>
    <scope>NUCLEOTIDE SEQUENCE [LARGE SCALE GENOMIC DNA]</scope>
    <source>
        <strain evidence="1 2">SOn1</strain>
    </source>
</reference>